<dbReference type="PROSITE" id="PS50075">
    <property type="entry name" value="CARRIER"/>
    <property type="match status" value="1"/>
</dbReference>
<feature type="domain" description="Ketosynthase family 3 (KS3)" evidence="9">
    <location>
        <begin position="391"/>
        <end position="810"/>
    </location>
</feature>
<dbReference type="InterPro" id="IPR018201">
    <property type="entry name" value="Ketoacyl_synth_AS"/>
</dbReference>
<dbReference type="GO" id="GO:0006508">
    <property type="term" value="P:proteolysis"/>
    <property type="evidence" value="ECO:0007669"/>
    <property type="project" value="InterPro"/>
</dbReference>
<dbReference type="InterPro" id="IPR014043">
    <property type="entry name" value="Acyl_transferase_dom"/>
</dbReference>
<dbReference type="GO" id="GO:0017000">
    <property type="term" value="P:antibiotic biosynthetic process"/>
    <property type="evidence" value="ECO:0007669"/>
    <property type="project" value="UniProtKB-ARBA"/>
</dbReference>
<dbReference type="InterPro" id="IPR016039">
    <property type="entry name" value="Thiolase-like"/>
</dbReference>
<keyword evidence="12" id="KW-1185">Reference proteome</keyword>
<dbReference type="InterPro" id="IPR013217">
    <property type="entry name" value="Methyltransf_12"/>
</dbReference>
<comment type="pathway">
    <text evidence="1">Secondary metabolite biosynthesis; terpenoid biosynthesis.</text>
</comment>
<feature type="region of interest" description="N-terminal hotdog fold" evidence="7">
    <location>
        <begin position="1290"/>
        <end position="1420"/>
    </location>
</feature>
<dbReference type="GO" id="GO:0008168">
    <property type="term" value="F:methyltransferase activity"/>
    <property type="evidence" value="ECO:0007669"/>
    <property type="project" value="UniProtKB-KW"/>
</dbReference>
<evidence type="ECO:0000259" key="8">
    <source>
        <dbReference type="PROSITE" id="PS50075"/>
    </source>
</evidence>
<feature type="region of interest" description="C-terminal hotdog fold" evidence="7">
    <location>
        <begin position="1448"/>
        <end position="1599"/>
    </location>
</feature>
<dbReference type="InterPro" id="IPR029058">
    <property type="entry name" value="AB_hydrolase_fold"/>
</dbReference>
<dbReference type="GO" id="GO:0004312">
    <property type="term" value="F:fatty acid synthase activity"/>
    <property type="evidence" value="ECO:0007669"/>
    <property type="project" value="TreeGrafter"/>
</dbReference>
<dbReference type="GO" id="GO:0008236">
    <property type="term" value="F:serine-type peptidase activity"/>
    <property type="evidence" value="ECO:0007669"/>
    <property type="project" value="InterPro"/>
</dbReference>
<dbReference type="STRING" id="69771.A0A1V6PIE2"/>
<dbReference type="Pfam" id="PF16073">
    <property type="entry name" value="SAT"/>
    <property type="match status" value="1"/>
</dbReference>
<keyword evidence="5" id="KW-0808">Transferase</keyword>
<dbReference type="Pfam" id="PF08242">
    <property type="entry name" value="Methyltransf_12"/>
    <property type="match status" value="1"/>
</dbReference>
<dbReference type="EMBL" id="MDYL01000004">
    <property type="protein sequence ID" value="OQD76412.1"/>
    <property type="molecule type" value="Genomic_DNA"/>
</dbReference>
<dbReference type="PANTHER" id="PTHR43775">
    <property type="entry name" value="FATTY ACID SYNTHASE"/>
    <property type="match status" value="1"/>
</dbReference>
<keyword evidence="2" id="KW-0596">Phosphopantetheine</keyword>
<dbReference type="Pfam" id="PF00326">
    <property type="entry name" value="Peptidase_S9"/>
    <property type="match status" value="1"/>
</dbReference>
<dbReference type="InterPro" id="IPR020841">
    <property type="entry name" value="PKS_Beta-ketoAc_synthase_dom"/>
</dbReference>
<feature type="domain" description="PKS/mFAS DH" evidence="10">
    <location>
        <begin position="1290"/>
        <end position="1599"/>
    </location>
</feature>
<dbReference type="Gene3D" id="3.40.47.10">
    <property type="match status" value="1"/>
</dbReference>
<dbReference type="GO" id="GO:0006633">
    <property type="term" value="P:fatty acid biosynthetic process"/>
    <property type="evidence" value="ECO:0007669"/>
    <property type="project" value="InterPro"/>
</dbReference>
<dbReference type="PROSITE" id="PS52004">
    <property type="entry name" value="KS3_2"/>
    <property type="match status" value="1"/>
</dbReference>
<dbReference type="GO" id="GO:0032259">
    <property type="term" value="P:methylation"/>
    <property type="evidence" value="ECO:0007669"/>
    <property type="project" value="UniProtKB-KW"/>
</dbReference>
<dbReference type="Pfam" id="PF00109">
    <property type="entry name" value="ketoacyl-synt"/>
    <property type="match status" value="1"/>
</dbReference>
<dbReference type="PANTHER" id="PTHR43775:SF21">
    <property type="entry name" value="NON-REDUCING POLYKETIDE SYNTHASE AUSA-RELATED"/>
    <property type="match status" value="1"/>
</dbReference>
<dbReference type="Proteomes" id="UP000191522">
    <property type="component" value="Unassembled WGS sequence"/>
</dbReference>
<dbReference type="PROSITE" id="PS52019">
    <property type="entry name" value="PKS_MFAS_DH"/>
    <property type="match status" value="1"/>
</dbReference>
<dbReference type="InterPro" id="IPR032088">
    <property type="entry name" value="SAT"/>
</dbReference>
<gene>
    <name evidence="11" type="ORF">PENDEC_c004G06687</name>
</gene>
<dbReference type="InterPro" id="IPR001375">
    <property type="entry name" value="Peptidase_S9_cat"/>
</dbReference>
<evidence type="ECO:0000256" key="6">
    <source>
        <dbReference type="ARBA" id="ARBA00023268"/>
    </source>
</evidence>
<dbReference type="Pfam" id="PF20434">
    <property type="entry name" value="BD-FAE"/>
    <property type="match status" value="1"/>
</dbReference>
<dbReference type="GO" id="GO:1901336">
    <property type="term" value="P:lactone biosynthetic process"/>
    <property type="evidence" value="ECO:0007669"/>
    <property type="project" value="UniProtKB-ARBA"/>
</dbReference>
<dbReference type="CDD" id="cd02440">
    <property type="entry name" value="AdoMet_MTases"/>
    <property type="match status" value="1"/>
</dbReference>
<dbReference type="Pfam" id="PF18558">
    <property type="entry name" value="HTH_51"/>
    <property type="match status" value="1"/>
</dbReference>
<evidence type="ECO:0000256" key="4">
    <source>
        <dbReference type="ARBA" id="ARBA00022603"/>
    </source>
</evidence>
<dbReference type="InterPro" id="IPR020807">
    <property type="entry name" value="PKS_DH"/>
</dbReference>
<dbReference type="Gene3D" id="1.10.1200.10">
    <property type="entry name" value="ACP-like"/>
    <property type="match status" value="1"/>
</dbReference>
<dbReference type="InterPro" id="IPR049552">
    <property type="entry name" value="PKS_DH_N"/>
</dbReference>
<dbReference type="SMART" id="SM00825">
    <property type="entry name" value="PKS_KS"/>
    <property type="match status" value="1"/>
</dbReference>
<evidence type="ECO:0000313" key="11">
    <source>
        <dbReference type="EMBL" id="OQD76412.1"/>
    </source>
</evidence>
<dbReference type="Gene3D" id="3.30.70.3290">
    <property type="match status" value="1"/>
</dbReference>
<dbReference type="SUPFAM" id="SSF55048">
    <property type="entry name" value="Probable ACP-binding domain of malonyl-CoA ACP transacylase"/>
    <property type="match status" value="1"/>
</dbReference>
<dbReference type="InterPro" id="IPR049492">
    <property type="entry name" value="BD-FAE-like_dom"/>
</dbReference>
<dbReference type="CDD" id="cd00833">
    <property type="entry name" value="PKS"/>
    <property type="match status" value="1"/>
</dbReference>
<dbReference type="InterPro" id="IPR049900">
    <property type="entry name" value="PKS_mFAS_DH"/>
</dbReference>
<dbReference type="InterPro" id="IPR041068">
    <property type="entry name" value="HTH_51"/>
</dbReference>
<dbReference type="Gene3D" id="3.40.50.1820">
    <property type="entry name" value="alpha/beta hydrolase"/>
    <property type="match status" value="1"/>
</dbReference>
<feature type="active site" description="Proton acceptor; for dehydratase activity" evidence="7">
    <location>
        <position position="1324"/>
    </location>
</feature>
<evidence type="ECO:0000256" key="3">
    <source>
        <dbReference type="ARBA" id="ARBA00022553"/>
    </source>
</evidence>
<evidence type="ECO:0000256" key="5">
    <source>
        <dbReference type="ARBA" id="ARBA00022679"/>
    </source>
</evidence>
<evidence type="ECO:0000256" key="1">
    <source>
        <dbReference type="ARBA" id="ARBA00004721"/>
    </source>
</evidence>
<accession>A0A1V6PIE2</accession>
<dbReference type="SMART" id="SM00826">
    <property type="entry name" value="PKS_DH"/>
    <property type="match status" value="1"/>
</dbReference>
<dbReference type="InterPro" id="IPR016035">
    <property type="entry name" value="Acyl_Trfase/lysoPLipase"/>
</dbReference>
<feature type="domain" description="Carrier" evidence="8">
    <location>
        <begin position="1650"/>
        <end position="1724"/>
    </location>
</feature>
<dbReference type="InterPro" id="IPR014031">
    <property type="entry name" value="Ketoacyl_synth_C"/>
</dbReference>
<dbReference type="SUPFAM" id="SSF53335">
    <property type="entry name" value="S-adenosyl-L-methionine-dependent methyltransferases"/>
    <property type="match status" value="1"/>
</dbReference>
<dbReference type="OMA" id="KDNIGHT"/>
<proteinExistence type="predicted"/>
<dbReference type="Pfam" id="PF21089">
    <property type="entry name" value="PKS_DH_N"/>
    <property type="match status" value="1"/>
</dbReference>
<organism evidence="11 12">
    <name type="scientific">Penicillium decumbens</name>
    <dbReference type="NCBI Taxonomy" id="69771"/>
    <lineage>
        <taxon>Eukaryota</taxon>
        <taxon>Fungi</taxon>
        <taxon>Dikarya</taxon>
        <taxon>Ascomycota</taxon>
        <taxon>Pezizomycotina</taxon>
        <taxon>Eurotiomycetes</taxon>
        <taxon>Eurotiomycetidae</taxon>
        <taxon>Eurotiales</taxon>
        <taxon>Aspergillaceae</taxon>
        <taxon>Penicillium</taxon>
    </lineage>
</organism>
<dbReference type="OrthoDB" id="429813at2759"/>
<dbReference type="PROSITE" id="PS00606">
    <property type="entry name" value="KS3_1"/>
    <property type="match status" value="1"/>
</dbReference>
<dbReference type="InterPro" id="IPR014030">
    <property type="entry name" value="Ketoacyl_synth_N"/>
</dbReference>
<dbReference type="Gene3D" id="3.40.50.150">
    <property type="entry name" value="Vaccinia Virus protein VP39"/>
    <property type="match status" value="1"/>
</dbReference>
<protein>
    <submittedName>
        <fullName evidence="11">Uncharacterized protein</fullName>
    </submittedName>
</protein>
<evidence type="ECO:0000313" key="12">
    <source>
        <dbReference type="Proteomes" id="UP000191522"/>
    </source>
</evidence>
<dbReference type="SUPFAM" id="SSF53901">
    <property type="entry name" value="Thiolase-like"/>
    <property type="match status" value="1"/>
</dbReference>
<evidence type="ECO:0000259" key="10">
    <source>
        <dbReference type="PROSITE" id="PS52019"/>
    </source>
</evidence>
<dbReference type="Pfam" id="PF00550">
    <property type="entry name" value="PP-binding"/>
    <property type="match status" value="1"/>
</dbReference>
<sequence>MRESASLSARPVCVLFGPQSSAIGESLSFIRNSLQKSPTLSFLEPVLEELPSLWPVLIDAWPALSQVPGATQLETLAQIARAEPVKNLETPLNVLLTPVTVIRQIIEFCAVKENAEHQIVDAQGFCVGFLAAVAVACSQSTKDFQEISSVMVRLAVYIGAAVDLDTIVHGPTRSMAVRWKSTVENKSLNQVLFDSTTGYISCSTDTNSATITVADAEVNSMMEELRTHGLSAKLIHLRGRFHNAAYASSVAQLLKLCEEDARFRLPNINFEGPCVLPLRSNVDGDVIGKGSSIQEVALESILAKPSFWSLTVSAAFDKTQGLFEEDLGFVAIGTDQFVPRPIRSRLVKPMGLSNGTAWDHDAIPNGINHACLKSEGEPLNSQGAIKSFATETPIAITGMGCRYAQADSPELLWEMLELGRCAVGPLPNKRFRMDELPREPKGPFFGNYLANPDVFDHRFFNISAREAEAMDPQQRLLLQVAYEAMESAGYCGLKKSTLPTDIGCYVGVGSDDYTDNIGSANANAFSATGTLQAFNSGRVSHYFGWSGPSIVVDTACSSAAVAIHMACKALQGNECSIAVAGGVNVMTSPRVTQNLAAASFLSPTGASKAFDKSADGYCRGEGAGLVVLRPLTDALRNGDPILAVIGGSAVNQGSNCSPITVPHSESQRSLYRKAMTAAGVLPDEVTYVEAHGTGTQVGDPIEFDSLRKTFSGPSRKDTLYVGSVKDNIGHAETASGVAGLLKTVLMMQKRQIPKQANFTQLNPNIPSLTNELIDIPTKLTEWSSAASSNAVAMVTNYGAAGSNAAIVVKQHELSSHASVQSRLLPSEVPVILAAGSADSFRSYCKALVSNIRNGSIRSCVDLTYNLAVKQNRDLDYIQAFSVQSEDLAALLATLESFSQQATLSKKQIRSPLPVILCFGGQNGNTAHISEALFDRSEVLQYHLMKCEQVCLALDLPSLFPRIFNPAPIDDIVSLHCTLFAIQYATAKAWLDSGLQVDRIIGHSFGQLTGLCISGGLELSDAMYLVSERARLIRDYWGPERGVMLSVESTTAEVQRLLSQSPDTTLDVACVNGPRNVVLAGDEQSIFAFERLAVQEPSSTIRTRRLKNTHAFHSRLVDSIVPALTKVAHGIQYFPLSIPLEACSDDGDWISVTPANIVDHSRQQVHFQAAVERATFKAQGPCLWLEAGSASPIIPMIRRVVEASASSGGHVYQSISLEGPLAEKNLSQATCNLWSNGVPVQFWPFHASQAKCYNWINLPPYQFAQNRHWIDYDPFAFAPSQTNTPFAAQTDESKGFMRVLSKNPLECLCAINTQDPLYQMCTSGHAVVDQNLCPASLYVEMVVRAVGFVGSDNASSPAMPHVQNLQISAPLVLSPRGEVLLKLSRTRPDQEPWSFSLFTRDATQAVIVHATGDISLHPFDRPIPLFARLSWMNRLIDASRVHAIEKSPASSGLKGLAVYQAFRRVVNYSECYRGVDQVYATALEAAGVVNLPSSPTHDSACDPVLMDNFIQVAGIHVNCLSEIRSQEVFVCTEIGQFLIGEDFIGRASTSSESWDIYSNLDRSEKGKVACDIFVLNRATGKLAVAILAVAFKSIPINSLTRALKGLNSQPAEQIVTEKTMCREVPREAIVHYVAQNDASPAPAVQQTTSGYDHFGQVQAMLCDLLGMPAEELLPSSNLEDIGVDSLMRTEVLAEIKKRFNISIATSSLIEIPDIQTLVRSIFPEASTAPVMNGCHTTLQTGAMQQAPSESDESIIQTPVFVENSPGMMDIAPGIFSEIQETTIHSRATKWDGFYSSVYPKQMELVTAYVVEAFRSLGVSLENLQPEQFLPQVAVLPQHDKVMGQFYAILEFSNLIQPTSTGFVRTHTAVPKVPSSELHEQITRLYPQHLSEHNLLRTTGSRLADCLTGDADPLALLFQNAEARQLMEDVYTNAPMFNAATRHLSQYLVDILHRLNTSREIRILEIGAGTGGTTKALLGQLTAIPGLRLEYTFTDLSSSLLTLARKKFKHYGFMKYQVLNIEQTPATEMLGQYDIIISSNCIHATRNLVKSSTNIRKLLRPDGILCLIELTRNLFWFDLVFGLLEGWWLFDDGRKHALANEHVWKDNLFRAGFEWVSWSRNETQESNTLRLITASPTPATSLVNGVEGTATISKETVVYGEKNGAQLCADIFYPESRQPAGSRRPIALMIHGGGHIMLSRRDVRPKQTKMLLEAGFLPVSVDYRLCPEVSLLAGPMHDVREALRWARYTLPRMALSRPDIQPNGDQVVAVGWSTGGHLAMTLAWTAPLAGIAPPDAVLSFYSPTDYEDPFWTKPNLPYGKDSSSVGTAYDFWEDMRATPITAYNPPASQKALGGWMSPTDARSRIALHMNWTGQTLPVLLRGRQYWENMKSGAGEALPQPTAEEVQAASPLAQIRRGCYKSPTFIIHGTLDDLIPVDQAQRTHHELVVQGVETELRIVEEGLHLFDIYPGYEKNRAAFQAVVDGYEFLRNHVQV</sequence>
<evidence type="ECO:0000256" key="2">
    <source>
        <dbReference type="ARBA" id="ARBA00022450"/>
    </source>
</evidence>
<dbReference type="GO" id="GO:0044550">
    <property type="term" value="P:secondary metabolite biosynthetic process"/>
    <property type="evidence" value="ECO:0007669"/>
    <property type="project" value="UniProtKB-ARBA"/>
</dbReference>
<dbReference type="InterPro" id="IPR042104">
    <property type="entry name" value="PKS_dehydratase_sf"/>
</dbReference>
<comment type="caution">
    <text evidence="11">The sequence shown here is derived from an EMBL/GenBank/DDBJ whole genome shotgun (WGS) entry which is preliminary data.</text>
</comment>
<dbReference type="InterPro" id="IPR009081">
    <property type="entry name" value="PP-bd_ACP"/>
</dbReference>
<dbReference type="SUPFAM" id="SSF47336">
    <property type="entry name" value="ACP-like"/>
    <property type="match status" value="1"/>
</dbReference>
<dbReference type="Pfam" id="PF00698">
    <property type="entry name" value="Acyl_transf_1"/>
    <property type="match status" value="1"/>
</dbReference>
<dbReference type="GO" id="GO:0004315">
    <property type="term" value="F:3-oxoacyl-[acyl-carrier-protein] synthase activity"/>
    <property type="evidence" value="ECO:0007669"/>
    <property type="project" value="InterPro"/>
</dbReference>
<dbReference type="InterPro" id="IPR001227">
    <property type="entry name" value="Ac_transferase_dom_sf"/>
</dbReference>
<evidence type="ECO:0000259" key="9">
    <source>
        <dbReference type="PROSITE" id="PS52004"/>
    </source>
</evidence>
<dbReference type="SMART" id="SM00827">
    <property type="entry name" value="PKS_AT"/>
    <property type="match status" value="1"/>
</dbReference>
<feature type="active site" description="Proton donor; for dehydratase activity" evidence="7">
    <location>
        <position position="1506"/>
    </location>
</feature>
<dbReference type="InterPro" id="IPR049551">
    <property type="entry name" value="PKS_DH_C"/>
</dbReference>
<dbReference type="Pfam" id="PF02801">
    <property type="entry name" value="Ketoacyl-synt_C"/>
    <property type="match status" value="1"/>
</dbReference>
<keyword evidence="4" id="KW-0489">Methyltransferase</keyword>
<dbReference type="Pfam" id="PF14765">
    <property type="entry name" value="PS-DH"/>
    <property type="match status" value="1"/>
</dbReference>
<dbReference type="SUPFAM" id="SSF53474">
    <property type="entry name" value="alpha/beta-Hydrolases"/>
    <property type="match status" value="1"/>
</dbReference>
<dbReference type="InterPro" id="IPR050091">
    <property type="entry name" value="PKS_NRPS_Biosynth_Enz"/>
</dbReference>
<name>A0A1V6PIE2_PENDC</name>
<keyword evidence="3" id="KW-0597">Phosphoprotein</keyword>
<dbReference type="Gene3D" id="3.40.366.10">
    <property type="entry name" value="Malonyl-Coenzyme A Acyl Carrier Protein, domain 2"/>
    <property type="match status" value="2"/>
</dbReference>
<dbReference type="InterPro" id="IPR029063">
    <property type="entry name" value="SAM-dependent_MTases_sf"/>
</dbReference>
<dbReference type="InterPro" id="IPR036736">
    <property type="entry name" value="ACP-like_sf"/>
</dbReference>
<dbReference type="SUPFAM" id="SSF52151">
    <property type="entry name" value="FabD/lysophospholipase-like"/>
    <property type="match status" value="1"/>
</dbReference>
<reference evidence="12" key="1">
    <citation type="journal article" date="2017" name="Nat. Microbiol.">
        <title>Global analysis of biosynthetic gene clusters reveals vast potential of secondary metabolite production in Penicillium species.</title>
        <authorList>
            <person name="Nielsen J.C."/>
            <person name="Grijseels S."/>
            <person name="Prigent S."/>
            <person name="Ji B."/>
            <person name="Dainat J."/>
            <person name="Nielsen K.F."/>
            <person name="Frisvad J.C."/>
            <person name="Workman M."/>
            <person name="Nielsen J."/>
        </authorList>
    </citation>
    <scope>NUCLEOTIDE SEQUENCE [LARGE SCALE GENOMIC DNA]</scope>
    <source>
        <strain evidence="12">IBT 11843</strain>
    </source>
</reference>
<keyword evidence="6" id="KW-0511">Multifunctional enzyme</keyword>
<dbReference type="Gene3D" id="3.10.129.110">
    <property type="entry name" value="Polyketide synthase dehydratase"/>
    <property type="match status" value="1"/>
</dbReference>
<dbReference type="InterPro" id="IPR016036">
    <property type="entry name" value="Malonyl_transacylase_ACP-bd"/>
</dbReference>
<evidence type="ECO:0000256" key="7">
    <source>
        <dbReference type="PROSITE-ProRule" id="PRU01363"/>
    </source>
</evidence>